<dbReference type="EC" id="6.1.1.2" evidence="3"/>
<comment type="similarity">
    <text evidence="2 10">Belongs to the class-I aminoacyl-tRNA synthetase family.</text>
</comment>
<evidence type="ECO:0000256" key="8">
    <source>
        <dbReference type="ARBA" id="ARBA00023146"/>
    </source>
</evidence>
<dbReference type="Gene3D" id="1.10.240.10">
    <property type="entry name" value="Tyrosyl-Transfer RNA Synthetase"/>
    <property type="match status" value="1"/>
</dbReference>
<dbReference type="PRINTS" id="PR01039">
    <property type="entry name" value="TRNASYNTHTRP"/>
</dbReference>
<dbReference type="PANTHER" id="PTHR43766:SF1">
    <property type="entry name" value="TRYPTOPHAN--TRNA LIGASE, MITOCHONDRIAL"/>
    <property type="match status" value="1"/>
</dbReference>
<evidence type="ECO:0000256" key="1">
    <source>
        <dbReference type="ARBA" id="ARBA00004173"/>
    </source>
</evidence>
<dbReference type="InterPro" id="IPR002305">
    <property type="entry name" value="aa-tRNA-synth_Ic"/>
</dbReference>
<dbReference type="FunFam" id="1.10.240.10:FF:000002">
    <property type="entry name" value="Tryptophan--tRNA ligase"/>
    <property type="match status" value="1"/>
</dbReference>
<keyword evidence="7 10" id="KW-0648">Protein biosynthesis</keyword>
<organism evidence="11">
    <name type="scientific">Hirondellea gigas</name>
    <dbReference type="NCBI Taxonomy" id="1518452"/>
    <lineage>
        <taxon>Eukaryota</taxon>
        <taxon>Metazoa</taxon>
        <taxon>Ecdysozoa</taxon>
        <taxon>Arthropoda</taxon>
        <taxon>Crustacea</taxon>
        <taxon>Multicrustacea</taxon>
        <taxon>Malacostraca</taxon>
        <taxon>Eumalacostraca</taxon>
        <taxon>Peracarida</taxon>
        <taxon>Amphipoda</taxon>
        <taxon>Amphilochidea</taxon>
        <taxon>Lysianassida</taxon>
        <taxon>Lysianassidira</taxon>
        <taxon>Lysianassoidea</taxon>
        <taxon>Lysianassidae</taxon>
        <taxon>Hirondellea</taxon>
    </lineage>
</organism>
<dbReference type="GO" id="GO:0006436">
    <property type="term" value="P:tryptophanyl-tRNA aminoacylation"/>
    <property type="evidence" value="ECO:0007669"/>
    <property type="project" value="InterPro"/>
</dbReference>
<keyword evidence="8 10" id="KW-0030">Aminoacyl-tRNA synthetase</keyword>
<dbReference type="EMBL" id="IACT01009165">
    <property type="protein sequence ID" value="LAC28276.1"/>
    <property type="molecule type" value="mRNA"/>
</dbReference>
<keyword evidence="6 10" id="KW-0067">ATP-binding</keyword>
<proteinExistence type="evidence at transcript level"/>
<evidence type="ECO:0000313" key="11">
    <source>
        <dbReference type="EMBL" id="LAC28276.1"/>
    </source>
</evidence>
<dbReference type="GO" id="GO:0005739">
    <property type="term" value="C:mitochondrion"/>
    <property type="evidence" value="ECO:0007669"/>
    <property type="project" value="UniProtKB-SubCell"/>
</dbReference>
<evidence type="ECO:0000256" key="9">
    <source>
        <dbReference type="ARBA" id="ARBA00030268"/>
    </source>
</evidence>
<dbReference type="InterPro" id="IPR050203">
    <property type="entry name" value="Trp-tRNA_synthetase"/>
</dbReference>
<dbReference type="InterPro" id="IPR014729">
    <property type="entry name" value="Rossmann-like_a/b/a_fold"/>
</dbReference>
<dbReference type="Pfam" id="PF00579">
    <property type="entry name" value="tRNA-synt_1b"/>
    <property type="match status" value="1"/>
</dbReference>
<dbReference type="PANTHER" id="PTHR43766">
    <property type="entry name" value="TRYPTOPHAN--TRNA LIGASE, MITOCHONDRIAL"/>
    <property type="match status" value="1"/>
</dbReference>
<protein>
    <recommendedName>
        <fullName evidence="3">tryptophan--tRNA ligase</fullName>
        <ecNumber evidence="3">6.1.1.2</ecNumber>
    </recommendedName>
    <alternativeName>
        <fullName evidence="9">Tryptophanyl-tRNA synthetase</fullName>
    </alternativeName>
</protein>
<comment type="subcellular location">
    <subcellularLocation>
        <location evidence="1">Mitochondrion</location>
    </subcellularLocation>
</comment>
<evidence type="ECO:0000256" key="5">
    <source>
        <dbReference type="ARBA" id="ARBA00022741"/>
    </source>
</evidence>
<dbReference type="AlphaFoldDB" id="A0A6A7GB98"/>
<evidence type="ECO:0000256" key="7">
    <source>
        <dbReference type="ARBA" id="ARBA00022917"/>
    </source>
</evidence>
<evidence type="ECO:0000256" key="4">
    <source>
        <dbReference type="ARBA" id="ARBA00022598"/>
    </source>
</evidence>
<accession>A0A6A7GB98</accession>
<keyword evidence="4 10" id="KW-0436">Ligase</keyword>
<keyword evidence="5 10" id="KW-0547">Nucleotide-binding</keyword>
<reference evidence="11" key="1">
    <citation type="submission" date="2017-11" db="EMBL/GenBank/DDBJ databases">
        <title>The sensing device of the deep-sea amphipod.</title>
        <authorList>
            <person name="Kobayashi H."/>
            <person name="Nagahama T."/>
            <person name="Arai W."/>
            <person name="Sasagawa Y."/>
            <person name="Umeda M."/>
            <person name="Hayashi T."/>
            <person name="Nikaido I."/>
            <person name="Watanabe H."/>
            <person name="Oguri K."/>
            <person name="Kitazato H."/>
            <person name="Fujioka K."/>
            <person name="Kido Y."/>
            <person name="Takami H."/>
        </authorList>
    </citation>
    <scope>NUCLEOTIDE SEQUENCE</scope>
    <source>
        <tissue evidence="11">Whole body</tissue>
    </source>
</reference>
<dbReference type="InterPro" id="IPR002306">
    <property type="entry name" value="Trp-tRNA-ligase"/>
</dbReference>
<dbReference type="NCBIfam" id="TIGR00233">
    <property type="entry name" value="trpS"/>
    <property type="match status" value="1"/>
</dbReference>
<dbReference type="SUPFAM" id="SSF52374">
    <property type="entry name" value="Nucleotidylyl transferase"/>
    <property type="match status" value="1"/>
</dbReference>
<evidence type="ECO:0000256" key="3">
    <source>
        <dbReference type="ARBA" id="ARBA00013161"/>
    </source>
</evidence>
<name>A0A6A7GB98_9CRUS</name>
<sequence length="234" mass="26240">MSWLKLMTQYKEKAKQSSQFPTLGLFAYPTLQAADILLYRATTVPVGDDQKQHLELARHIATTFNSQYECDFFPSPRELLTPNGARIMSLRNGMVKMSKSDVSDMSRINLSDDADTILRKVTKSKTDSSGTVAYDPINRPEISNLITIFSTITNRSIDDIVEEYSSKNYRDFKLLLADVIIAEITPIGAELKKLMDDSSYLQQVLDDGALVAKEIAQKTMQEVSKLVGISDSLR</sequence>
<evidence type="ECO:0000256" key="2">
    <source>
        <dbReference type="ARBA" id="ARBA00005594"/>
    </source>
</evidence>
<dbReference type="Gene3D" id="3.40.50.620">
    <property type="entry name" value="HUPs"/>
    <property type="match status" value="1"/>
</dbReference>
<evidence type="ECO:0000256" key="6">
    <source>
        <dbReference type="ARBA" id="ARBA00022840"/>
    </source>
</evidence>
<dbReference type="GO" id="GO:0004830">
    <property type="term" value="F:tryptophan-tRNA ligase activity"/>
    <property type="evidence" value="ECO:0007669"/>
    <property type="project" value="UniProtKB-EC"/>
</dbReference>
<dbReference type="GO" id="GO:0005524">
    <property type="term" value="F:ATP binding"/>
    <property type="evidence" value="ECO:0007669"/>
    <property type="project" value="UniProtKB-KW"/>
</dbReference>
<evidence type="ECO:0000256" key="10">
    <source>
        <dbReference type="RuleBase" id="RU363036"/>
    </source>
</evidence>